<dbReference type="AlphaFoldDB" id="B7G5K8"/>
<protein>
    <recommendedName>
        <fullName evidence="1">RNB domain-containing protein</fullName>
    </recommendedName>
</protein>
<accession>B7G5K8</accession>
<dbReference type="GO" id="GO:0006402">
    <property type="term" value="P:mRNA catabolic process"/>
    <property type="evidence" value="ECO:0007669"/>
    <property type="project" value="TreeGrafter"/>
</dbReference>
<dbReference type="OMA" id="WEVLIHI"/>
<name>B7G5K8_PHATC</name>
<dbReference type="GO" id="GO:0000932">
    <property type="term" value="C:P-body"/>
    <property type="evidence" value="ECO:0007669"/>
    <property type="project" value="TreeGrafter"/>
</dbReference>
<dbReference type="GO" id="GO:0003723">
    <property type="term" value="F:RNA binding"/>
    <property type="evidence" value="ECO:0007669"/>
    <property type="project" value="InterPro"/>
</dbReference>
<organism evidence="2 3">
    <name type="scientific">Phaeodactylum tricornutum (strain CCAP 1055/1)</name>
    <dbReference type="NCBI Taxonomy" id="556484"/>
    <lineage>
        <taxon>Eukaryota</taxon>
        <taxon>Sar</taxon>
        <taxon>Stramenopiles</taxon>
        <taxon>Ochrophyta</taxon>
        <taxon>Bacillariophyta</taxon>
        <taxon>Bacillariophyceae</taxon>
        <taxon>Bacillariophycidae</taxon>
        <taxon>Naviculales</taxon>
        <taxon>Phaeodactylaceae</taxon>
        <taxon>Phaeodactylum</taxon>
    </lineage>
</organism>
<proteinExistence type="predicted"/>
<dbReference type="KEGG" id="pti:PHATRDRAFT_47984"/>
<sequence>MKRGRRCEERSSMTFGNASANACLLWIWMLSSLSDSYTCSAFRGTTRSHAYKTMIPKVNFVQLKRSALRLRQNDYVSNDDELSNLLRSYGYDRRLLEIRPGDLPLLAEVFVDGTSVLGQIVQFLSSSVEPKVVVFLGTKLEQMVVDLGQVTTIWDKPVDHDADANLPPLPDWDEVVSQAQIFSKDNAEGAFDRLYRTRVGRARSSTNGLSKRDVTRLVQLYPDAEQARVVDVLLRKLIKAGSGLSRLVDSSVAKAYLFRGMPEKAGIQQRAVASYLLAHDAAAGGRFKRWPCGYVTSAFDQGSLLSISVLNGGWLVVDQSVRAGTEARKFVQRAADNDGTVSSVRAGKSSTAADERILQRLECLAMGELFSKETSDERDLELDVREVLNGMNQSLSPQGAKKALIQVGWWSGMESFDRIEPWPKEVLDASAWYSKWARKNLGSGEKRVDLTHLPAIAIDAKKTSFCDDAIGVRPRASTGRAVDLAVSKWEVLIHITDMSDIYAATSLDSIPDPEDHLLKLRDAARRRGTSRYDLPLGPLHLLPPVVLQALSLSSRKESHRCVTLWAYIDERTGRLRDAGIERTVISSPVHLSYEAATALMTDSTDANSKSFANKARAILLVSERNLQLWNNQHRDVNQAAQKREQRLAARALNNDVSHTFGASNGHFQRTRGHRLVDSSLQLYAYAINDLLRKAKAPIPIAAGADASRSARVATAPLRRYIDGESQRQALAVLCGYGTPMTIGECREAGIAANGARNAISNFRAVRKK</sequence>
<dbReference type="eggNOG" id="ENOG502S7A3">
    <property type="taxonomic scope" value="Eukaryota"/>
</dbReference>
<reference evidence="2 3" key="1">
    <citation type="journal article" date="2008" name="Nature">
        <title>The Phaeodactylum genome reveals the evolutionary history of diatom genomes.</title>
        <authorList>
            <person name="Bowler C."/>
            <person name="Allen A.E."/>
            <person name="Badger J.H."/>
            <person name="Grimwood J."/>
            <person name="Jabbari K."/>
            <person name="Kuo A."/>
            <person name="Maheswari U."/>
            <person name="Martens C."/>
            <person name="Maumus F."/>
            <person name="Otillar R.P."/>
            <person name="Rayko E."/>
            <person name="Salamov A."/>
            <person name="Vandepoele K."/>
            <person name="Beszteri B."/>
            <person name="Gruber A."/>
            <person name="Heijde M."/>
            <person name="Katinka M."/>
            <person name="Mock T."/>
            <person name="Valentin K."/>
            <person name="Verret F."/>
            <person name="Berges J.A."/>
            <person name="Brownlee C."/>
            <person name="Cadoret J.P."/>
            <person name="Chiovitti A."/>
            <person name="Choi C.J."/>
            <person name="Coesel S."/>
            <person name="De Martino A."/>
            <person name="Detter J.C."/>
            <person name="Durkin C."/>
            <person name="Falciatore A."/>
            <person name="Fournet J."/>
            <person name="Haruta M."/>
            <person name="Huysman M.J."/>
            <person name="Jenkins B.D."/>
            <person name="Jiroutova K."/>
            <person name="Jorgensen R.E."/>
            <person name="Joubert Y."/>
            <person name="Kaplan A."/>
            <person name="Kroger N."/>
            <person name="Kroth P.G."/>
            <person name="La Roche J."/>
            <person name="Lindquist E."/>
            <person name="Lommer M."/>
            <person name="Martin-Jezequel V."/>
            <person name="Lopez P.J."/>
            <person name="Lucas S."/>
            <person name="Mangogna M."/>
            <person name="McGinnis K."/>
            <person name="Medlin L.K."/>
            <person name="Montsant A."/>
            <person name="Oudot-Le Secq M.P."/>
            <person name="Napoli C."/>
            <person name="Obornik M."/>
            <person name="Parker M.S."/>
            <person name="Petit J.L."/>
            <person name="Porcel B.M."/>
            <person name="Poulsen N."/>
            <person name="Robison M."/>
            <person name="Rychlewski L."/>
            <person name="Rynearson T.A."/>
            <person name="Schmutz J."/>
            <person name="Shapiro H."/>
            <person name="Siaut M."/>
            <person name="Stanley M."/>
            <person name="Sussman M.R."/>
            <person name="Taylor A.R."/>
            <person name="Vardi A."/>
            <person name="von Dassow P."/>
            <person name="Vyverman W."/>
            <person name="Willis A."/>
            <person name="Wyrwicz L.S."/>
            <person name="Rokhsar D.S."/>
            <person name="Weissenbach J."/>
            <person name="Armbrust E.V."/>
            <person name="Green B.R."/>
            <person name="Van de Peer Y."/>
            <person name="Grigoriev I.V."/>
        </authorList>
    </citation>
    <scope>NUCLEOTIDE SEQUENCE [LARGE SCALE GENOMIC DNA]</scope>
    <source>
        <strain evidence="2 3">CCAP 1055/1</strain>
    </source>
</reference>
<dbReference type="Proteomes" id="UP000000759">
    <property type="component" value="Chromosome 15"/>
</dbReference>
<evidence type="ECO:0000313" key="2">
    <source>
        <dbReference type="EMBL" id="EEC46164.1"/>
    </source>
</evidence>
<dbReference type="EMBL" id="CM000617">
    <property type="protein sequence ID" value="EEC46164.1"/>
    <property type="molecule type" value="Genomic_DNA"/>
</dbReference>
<dbReference type="RefSeq" id="XP_002182263.1">
    <property type="nucleotide sequence ID" value="XM_002182227.1"/>
</dbReference>
<dbReference type="InParanoid" id="B7G5K8"/>
<dbReference type="InterPro" id="IPR001900">
    <property type="entry name" value="RNase_II/R"/>
</dbReference>
<dbReference type="PANTHER" id="PTHR23355:SF9">
    <property type="entry name" value="DIS3-LIKE EXONUCLEASE 2"/>
    <property type="match status" value="1"/>
</dbReference>
<dbReference type="GeneID" id="7203229"/>
<dbReference type="InterPro" id="IPR012340">
    <property type="entry name" value="NA-bd_OB-fold"/>
</dbReference>
<evidence type="ECO:0000313" key="3">
    <source>
        <dbReference type="Proteomes" id="UP000000759"/>
    </source>
</evidence>
<dbReference type="OrthoDB" id="5316at2759"/>
<dbReference type="PaxDb" id="2850-Phatr47984"/>
<dbReference type="PANTHER" id="PTHR23355">
    <property type="entry name" value="RIBONUCLEASE"/>
    <property type="match status" value="1"/>
</dbReference>
<evidence type="ECO:0000259" key="1">
    <source>
        <dbReference type="SMART" id="SM00955"/>
    </source>
</evidence>
<dbReference type="STRING" id="556484.B7G5K8"/>
<dbReference type="SUPFAM" id="SSF50249">
    <property type="entry name" value="Nucleic acid-binding proteins"/>
    <property type="match status" value="1"/>
</dbReference>
<keyword evidence="3" id="KW-1185">Reference proteome</keyword>
<dbReference type="SMART" id="SM00955">
    <property type="entry name" value="RNB"/>
    <property type="match status" value="1"/>
</dbReference>
<gene>
    <name evidence="2" type="ORF">PHATRDRAFT_47984</name>
</gene>
<feature type="domain" description="RNB" evidence="1">
    <location>
        <begin position="447"/>
        <end position="735"/>
    </location>
</feature>
<dbReference type="Pfam" id="PF00773">
    <property type="entry name" value="RNB"/>
    <property type="match status" value="1"/>
</dbReference>
<reference evidence="3" key="2">
    <citation type="submission" date="2008-08" db="EMBL/GenBank/DDBJ databases">
        <authorList>
            <consortium name="Diatom Consortium"/>
            <person name="Grigoriev I."/>
            <person name="Grimwood J."/>
            <person name="Kuo A."/>
            <person name="Otillar R.P."/>
            <person name="Salamov A."/>
            <person name="Detter J.C."/>
            <person name="Lindquist E."/>
            <person name="Shapiro H."/>
            <person name="Lucas S."/>
            <person name="Glavina del Rio T."/>
            <person name="Pitluck S."/>
            <person name="Rokhsar D."/>
            <person name="Bowler C."/>
        </authorList>
    </citation>
    <scope>GENOME REANNOTATION</scope>
    <source>
        <strain evidence="3">CCAP 1055/1</strain>
    </source>
</reference>
<dbReference type="HOGENOM" id="CLU_363888_0_0_1"/>
<dbReference type="InterPro" id="IPR050180">
    <property type="entry name" value="RNR_Ribonuclease"/>
</dbReference>
<dbReference type="GO" id="GO:0000175">
    <property type="term" value="F:3'-5'-RNA exonuclease activity"/>
    <property type="evidence" value="ECO:0007669"/>
    <property type="project" value="TreeGrafter"/>
</dbReference>